<dbReference type="AlphaFoldDB" id="A0A850EL58"/>
<feature type="transmembrane region" description="Helical" evidence="7">
    <location>
        <begin position="98"/>
        <end position="122"/>
    </location>
</feature>
<dbReference type="CDD" id="cd06173">
    <property type="entry name" value="MFS_MefA_like"/>
    <property type="match status" value="1"/>
</dbReference>
<accession>A0A850EL58</accession>
<sequence>MLKRGYYGLLATISLSSLGDTFGLLAMEWLVYDLTGSKLAMGALALSSSIPEFILRLIGSPLSDRLHRSRFMAGLAAVRLLAILVPLTMGLAGQLQLWHLFLAAGLSGACAALFMPTAMAVVPDVADTRKLVRAFAVIDGFKNAAALLGPAMAGALTAAAGALPAMGVYAVCYTGAIVTLLWLPKMQTPAKNGSNLSLARYIREITEGFSFYKNFPAMLAIMCMVAISNMCNIAVWTMIIPFVRDVLNRDAVAIGALTTVFALGTLVGLTMISFLGEIKQRQTVMLSSLMVIGLSTTLIGFASSYPLVLAAQFITGVAAPFFGSLSSSLHGRLVPSHLQGRVNSIRFLIGGSLQPVGAMGGAAIAHAYGLPILFLAAGLIPILCSGVAMLLPVLKGINGDLSDLEAKQRLKQHLTTNKGDVPA</sequence>
<evidence type="ECO:0000256" key="5">
    <source>
        <dbReference type="ARBA" id="ARBA00022989"/>
    </source>
</evidence>
<dbReference type="InterPro" id="IPR020846">
    <property type="entry name" value="MFS_dom"/>
</dbReference>
<dbReference type="Gene3D" id="1.20.1250.20">
    <property type="entry name" value="MFS general substrate transporter like domains"/>
    <property type="match status" value="2"/>
</dbReference>
<evidence type="ECO:0000256" key="3">
    <source>
        <dbReference type="ARBA" id="ARBA00022475"/>
    </source>
</evidence>
<evidence type="ECO:0000256" key="2">
    <source>
        <dbReference type="ARBA" id="ARBA00022448"/>
    </source>
</evidence>
<evidence type="ECO:0000259" key="8">
    <source>
        <dbReference type="PROSITE" id="PS50850"/>
    </source>
</evidence>
<keyword evidence="4 7" id="KW-0812">Transmembrane</keyword>
<dbReference type="Pfam" id="PF05977">
    <property type="entry name" value="MFS_3"/>
    <property type="match status" value="1"/>
</dbReference>
<keyword evidence="5 7" id="KW-1133">Transmembrane helix</keyword>
<evidence type="ECO:0000256" key="7">
    <source>
        <dbReference type="SAM" id="Phobius"/>
    </source>
</evidence>
<feature type="transmembrane region" description="Helical" evidence="7">
    <location>
        <begin position="347"/>
        <end position="366"/>
    </location>
</feature>
<feature type="transmembrane region" description="Helical" evidence="7">
    <location>
        <begin position="283"/>
        <end position="301"/>
    </location>
</feature>
<feature type="transmembrane region" description="Helical" evidence="7">
    <location>
        <begin position="162"/>
        <end position="183"/>
    </location>
</feature>
<dbReference type="GO" id="GO:0005886">
    <property type="term" value="C:plasma membrane"/>
    <property type="evidence" value="ECO:0007669"/>
    <property type="project" value="UniProtKB-SubCell"/>
</dbReference>
<name>A0A850EL58_9BACL</name>
<dbReference type="GO" id="GO:0022857">
    <property type="term" value="F:transmembrane transporter activity"/>
    <property type="evidence" value="ECO:0007669"/>
    <property type="project" value="InterPro"/>
</dbReference>
<organism evidence="9 10">
    <name type="scientific">Paenibacillus agri</name>
    <dbReference type="NCBI Taxonomy" id="2744309"/>
    <lineage>
        <taxon>Bacteria</taxon>
        <taxon>Bacillati</taxon>
        <taxon>Bacillota</taxon>
        <taxon>Bacilli</taxon>
        <taxon>Bacillales</taxon>
        <taxon>Paenibacillaceae</taxon>
        <taxon>Paenibacillus</taxon>
    </lineage>
</organism>
<dbReference type="PROSITE" id="PS50850">
    <property type="entry name" value="MFS"/>
    <property type="match status" value="1"/>
</dbReference>
<evidence type="ECO:0000256" key="1">
    <source>
        <dbReference type="ARBA" id="ARBA00004651"/>
    </source>
</evidence>
<feature type="domain" description="Major facilitator superfamily (MFS) profile" evidence="8">
    <location>
        <begin position="218"/>
        <end position="423"/>
    </location>
</feature>
<dbReference type="Proteomes" id="UP000564806">
    <property type="component" value="Unassembled WGS sequence"/>
</dbReference>
<proteinExistence type="predicted"/>
<evidence type="ECO:0000313" key="9">
    <source>
        <dbReference type="EMBL" id="NUU60227.1"/>
    </source>
</evidence>
<comment type="subcellular location">
    <subcellularLocation>
        <location evidence="1">Cell membrane</location>
        <topology evidence="1">Multi-pass membrane protein</topology>
    </subcellularLocation>
</comment>
<gene>
    <name evidence="9" type="ORF">HPT30_07710</name>
</gene>
<feature type="transmembrane region" description="Helical" evidence="7">
    <location>
        <begin position="217"/>
        <end position="239"/>
    </location>
</feature>
<evidence type="ECO:0000313" key="10">
    <source>
        <dbReference type="Proteomes" id="UP000564806"/>
    </source>
</evidence>
<protein>
    <submittedName>
        <fullName evidence="9">MFS transporter</fullName>
    </submittedName>
</protein>
<keyword evidence="6 7" id="KW-0472">Membrane</keyword>
<keyword evidence="10" id="KW-1185">Reference proteome</keyword>
<feature type="transmembrane region" description="Helical" evidence="7">
    <location>
        <begin position="307"/>
        <end position="326"/>
    </location>
</feature>
<feature type="transmembrane region" description="Helical" evidence="7">
    <location>
        <begin position="134"/>
        <end position="156"/>
    </location>
</feature>
<feature type="transmembrane region" description="Helical" evidence="7">
    <location>
        <begin position="71"/>
        <end position="92"/>
    </location>
</feature>
<dbReference type="PANTHER" id="PTHR23513">
    <property type="entry name" value="INTEGRAL MEMBRANE EFFLUX PROTEIN-RELATED"/>
    <property type="match status" value="1"/>
</dbReference>
<dbReference type="EMBL" id="JABWCS010000199">
    <property type="protein sequence ID" value="NUU60227.1"/>
    <property type="molecule type" value="Genomic_DNA"/>
</dbReference>
<feature type="transmembrane region" description="Helical" evidence="7">
    <location>
        <begin position="39"/>
        <end position="59"/>
    </location>
</feature>
<dbReference type="InterPro" id="IPR010290">
    <property type="entry name" value="TM_effector"/>
</dbReference>
<reference evidence="9" key="1">
    <citation type="submission" date="2020-06" db="EMBL/GenBank/DDBJ databases">
        <title>Paenibacillus sp. nov., isolated from soil.</title>
        <authorList>
            <person name="Seo Y.L."/>
        </authorList>
    </citation>
    <scope>NUCLEOTIDE SEQUENCE [LARGE SCALE GENOMIC DNA]</scope>
    <source>
        <strain evidence="9">JW14</strain>
    </source>
</reference>
<evidence type="ECO:0000256" key="6">
    <source>
        <dbReference type="ARBA" id="ARBA00023136"/>
    </source>
</evidence>
<dbReference type="PANTHER" id="PTHR23513:SF6">
    <property type="entry name" value="MAJOR FACILITATOR SUPERFAMILY ASSOCIATED DOMAIN-CONTAINING PROTEIN"/>
    <property type="match status" value="1"/>
</dbReference>
<comment type="caution">
    <text evidence="9">The sequence shown here is derived from an EMBL/GenBank/DDBJ whole genome shotgun (WGS) entry which is preliminary data.</text>
</comment>
<feature type="transmembrane region" description="Helical" evidence="7">
    <location>
        <begin position="251"/>
        <end position="276"/>
    </location>
</feature>
<feature type="transmembrane region" description="Helical" evidence="7">
    <location>
        <begin position="372"/>
        <end position="394"/>
    </location>
</feature>
<dbReference type="InterPro" id="IPR036259">
    <property type="entry name" value="MFS_trans_sf"/>
</dbReference>
<dbReference type="RefSeq" id="WP_175370831.1">
    <property type="nucleotide sequence ID" value="NZ_JABWCS010000199.1"/>
</dbReference>
<dbReference type="SUPFAM" id="SSF103473">
    <property type="entry name" value="MFS general substrate transporter"/>
    <property type="match status" value="1"/>
</dbReference>
<keyword evidence="3" id="KW-1003">Cell membrane</keyword>
<evidence type="ECO:0000256" key="4">
    <source>
        <dbReference type="ARBA" id="ARBA00022692"/>
    </source>
</evidence>
<feature type="transmembrane region" description="Helical" evidence="7">
    <location>
        <begin position="7"/>
        <end position="27"/>
    </location>
</feature>
<keyword evidence="2" id="KW-0813">Transport</keyword>